<evidence type="ECO:0008006" key="4">
    <source>
        <dbReference type="Google" id="ProtNLM"/>
    </source>
</evidence>
<feature type="signal peptide" evidence="1">
    <location>
        <begin position="1"/>
        <end position="17"/>
    </location>
</feature>
<gene>
    <name evidence="2" type="ORF">ARMSODRAFT_101434</name>
</gene>
<dbReference type="EMBL" id="KZ293525">
    <property type="protein sequence ID" value="PBK58750.1"/>
    <property type="molecule type" value="Genomic_DNA"/>
</dbReference>
<evidence type="ECO:0000256" key="1">
    <source>
        <dbReference type="SAM" id="SignalP"/>
    </source>
</evidence>
<evidence type="ECO:0000313" key="3">
    <source>
        <dbReference type="Proteomes" id="UP000218334"/>
    </source>
</evidence>
<evidence type="ECO:0000313" key="2">
    <source>
        <dbReference type="EMBL" id="PBK58750.1"/>
    </source>
</evidence>
<reference evidence="3" key="1">
    <citation type="journal article" date="2017" name="Nat. Ecol. Evol.">
        <title>Genome expansion and lineage-specific genetic innovations in the forest pathogenic fungi Armillaria.</title>
        <authorList>
            <person name="Sipos G."/>
            <person name="Prasanna A.N."/>
            <person name="Walter M.C."/>
            <person name="O'Connor E."/>
            <person name="Balint B."/>
            <person name="Krizsan K."/>
            <person name="Kiss B."/>
            <person name="Hess J."/>
            <person name="Varga T."/>
            <person name="Slot J."/>
            <person name="Riley R."/>
            <person name="Boka B."/>
            <person name="Rigling D."/>
            <person name="Barry K."/>
            <person name="Lee J."/>
            <person name="Mihaltcheva S."/>
            <person name="LaButti K."/>
            <person name="Lipzen A."/>
            <person name="Waldron R."/>
            <person name="Moloney N.M."/>
            <person name="Sperisen C."/>
            <person name="Kredics L."/>
            <person name="Vagvoelgyi C."/>
            <person name="Patrignani A."/>
            <person name="Fitzpatrick D."/>
            <person name="Nagy I."/>
            <person name="Doyle S."/>
            <person name="Anderson J.B."/>
            <person name="Grigoriev I.V."/>
            <person name="Gueldener U."/>
            <person name="Muensterkoetter M."/>
            <person name="Nagy L.G."/>
        </authorList>
    </citation>
    <scope>NUCLEOTIDE SEQUENCE [LARGE SCALE GENOMIC DNA]</scope>
    <source>
        <strain evidence="3">28-4</strain>
    </source>
</reference>
<name>A0A2H3ALZ3_9AGAR</name>
<sequence length="72" mass="8167">MLLLPILCCIEFAVSNSFHFDKFTGTVLSVGIPLTLSWHFDTRYSSNEDISASSFSFRGTTYLRKSPIRMGR</sequence>
<keyword evidence="1" id="KW-0732">Signal</keyword>
<organism evidence="2 3">
    <name type="scientific">Armillaria solidipes</name>
    <dbReference type="NCBI Taxonomy" id="1076256"/>
    <lineage>
        <taxon>Eukaryota</taxon>
        <taxon>Fungi</taxon>
        <taxon>Dikarya</taxon>
        <taxon>Basidiomycota</taxon>
        <taxon>Agaricomycotina</taxon>
        <taxon>Agaricomycetes</taxon>
        <taxon>Agaricomycetidae</taxon>
        <taxon>Agaricales</taxon>
        <taxon>Marasmiineae</taxon>
        <taxon>Physalacriaceae</taxon>
        <taxon>Armillaria</taxon>
    </lineage>
</organism>
<dbReference type="Proteomes" id="UP000218334">
    <property type="component" value="Unassembled WGS sequence"/>
</dbReference>
<keyword evidence="3" id="KW-1185">Reference proteome</keyword>
<protein>
    <recommendedName>
        <fullName evidence="4">Secreted protein</fullName>
    </recommendedName>
</protein>
<feature type="chain" id="PRO_5013621754" description="Secreted protein" evidence="1">
    <location>
        <begin position="18"/>
        <end position="72"/>
    </location>
</feature>
<accession>A0A2H3ALZ3</accession>
<dbReference type="AlphaFoldDB" id="A0A2H3ALZ3"/>
<proteinExistence type="predicted"/>